<organism evidence="2 3">
    <name type="scientific">Phytophthora megakarya</name>
    <dbReference type="NCBI Taxonomy" id="4795"/>
    <lineage>
        <taxon>Eukaryota</taxon>
        <taxon>Sar</taxon>
        <taxon>Stramenopiles</taxon>
        <taxon>Oomycota</taxon>
        <taxon>Peronosporomycetes</taxon>
        <taxon>Peronosporales</taxon>
        <taxon>Peronosporaceae</taxon>
        <taxon>Phytophthora</taxon>
    </lineage>
</organism>
<proteinExistence type="predicted"/>
<comment type="caution">
    <text evidence="2">The sequence shown here is derived from an EMBL/GenBank/DDBJ whole genome shotgun (WGS) entry which is preliminary data.</text>
</comment>
<dbReference type="Proteomes" id="UP000198211">
    <property type="component" value="Unassembled WGS sequence"/>
</dbReference>
<protein>
    <submittedName>
        <fullName evidence="2">Reverse transcriptase</fullName>
    </submittedName>
</protein>
<dbReference type="Gene3D" id="1.10.340.70">
    <property type="match status" value="1"/>
</dbReference>
<gene>
    <name evidence="2" type="ORF">PHMEG_00032729</name>
</gene>
<keyword evidence="2" id="KW-0808">Transferase</keyword>
<dbReference type="AlphaFoldDB" id="A0A225UWJ8"/>
<dbReference type="Pfam" id="PF17921">
    <property type="entry name" value="Integrase_H2C2"/>
    <property type="match status" value="1"/>
</dbReference>
<evidence type="ECO:0000313" key="3">
    <source>
        <dbReference type="Proteomes" id="UP000198211"/>
    </source>
</evidence>
<dbReference type="GO" id="GO:0003964">
    <property type="term" value="F:RNA-directed DNA polymerase activity"/>
    <property type="evidence" value="ECO:0007669"/>
    <property type="project" value="UniProtKB-KW"/>
</dbReference>
<feature type="domain" description="Integrase zinc-binding" evidence="1">
    <location>
        <begin position="316"/>
        <end position="368"/>
    </location>
</feature>
<dbReference type="STRING" id="4795.A0A225UWJ8"/>
<evidence type="ECO:0000313" key="2">
    <source>
        <dbReference type="EMBL" id="OWY96886.1"/>
    </source>
</evidence>
<dbReference type="InterPro" id="IPR050951">
    <property type="entry name" value="Retrovirus_Pol_polyprotein"/>
</dbReference>
<dbReference type="PANTHER" id="PTHR37984">
    <property type="entry name" value="PROTEIN CBG26694"/>
    <property type="match status" value="1"/>
</dbReference>
<dbReference type="PANTHER" id="PTHR37984:SF5">
    <property type="entry name" value="PROTEIN NYNRIN-LIKE"/>
    <property type="match status" value="1"/>
</dbReference>
<dbReference type="EMBL" id="NBNE01011108">
    <property type="protein sequence ID" value="OWY96886.1"/>
    <property type="molecule type" value="Genomic_DNA"/>
</dbReference>
<reference evidence="3" key="1">
    <citation type="submission" date="2017-03" db="EMBL/GenBank/DDBJ databases">
        <title>Phytopthora megakarya and P. palmivora, two closely related causual agents of cacao black pod achieved similar genome size and gene model numbers by different mechanisms.</title>
        <authorList>
            <person name="Ali S."/>
            <person name="Shao J."/>
            <person name="Larry D.J."/>
            <person name="Kronmiller B."/>
            <person name="Shen D."/>
            <person name="Strem M.D."/>
            <person name="Melnick R.L."/>
            <person name="Guiltinan M.J."/>
            <person name="Tyler B.M."/>
            <person name="Meinhardt L.W."/>
            <person name="Bailey B.A."/>
        </authorList>
    </citation>
    <scope>NUCLEOTIDE SEQUENCE [LARGE SCALE GENOMIC DNA]</scope>
    <source>
        <strain evidence="3">zdho120</strain>
    </source>
</reference>
<keyword evidence="2" id="KW-0548">Nucleotidyltransferase</keyword>
<dbReference type="InterPro" id="IPR036397">
    <property type="entry name" value="RNaseH_sf"/>
</dbReference>
<name>A0A225UWJ8_9STRA</name>
<dbReference type="InterPro" id="IPR041588">
    <property type="entry name" value="Integrase_H2C2"/>
</dbReference>
<dbReference type="OrthoDB" id="106643at2759"/>
<evidence type="ECO:0000259" key="1">
    <source>
        <dbReference type="Pfam" id="PF17921"/>
    </source>
</evidence>
<dbReference type="Gene3D" id="3.30.420.10">
    <property type="entry name" value="Ribonuclease H-like superfamily/Ribonuclease H"/>
    <property type="match status" value="1"/>
</dbReference>
<keyword evidence="2" id="KW-0695">RNA-directed DNA polymerase</keyword>
<accession>A0A225UWJ8</accession>
<dbReference type="GO" id="GO:0003676">
    <property type="term" value="F:nucleic acid binding"/>
    <property type="evidence" value="ECO:0007669"/>
    <property type="project" value="InterPro"/>
</dbReference>
<sequence length="474" mass="53453">MKTDLQGITSREHLDEVVETLIPLKGHVRRPPVVSVEMLGSAFQGVVLSFDGAAKLSTKRGCGCVLWQLPGWKVLNAKGFLLENVTVNDSVYHRLLKGLEMAIEMRLQDLVAAGDARIVIQQVAGLINCNQPHLQRHLAKVDSDRYDLKRKYNQAADYLTTKTLIMDEAWDVTDTTEIAHLEHVSNIAEKLVKVEDSEWKSGKRRAAYCGVSSIDKISPRACSSNAFQKPSRIHFEGPAHGPFGIRIRVHQDTDEYLSEIKDFLKENVETFSPRRLRKVAKVADLFVLGTRDVLYRLARSTRDRPGDFQDEPRLVVPKALRDDVLQYGQEDFQGGHQGITRTHKMLCSELYWPDMYADVEHFVKECVDRGKGKPPNAGPSPGNIEPRQPFEVVSMGFVTHMSKSDRGEYVFATIPNYVFWVCDVQTDGFSHRSGCRGSLRGTCIPELWSEFNDSARSSSPFYERGVYSFSGTLE</sequence>
<dbReference type="FunFam" id="1.10.340.70:FF:000001">
    <property type="entry name" value="Retrovirus-related Pol polyprotein from transposon gypsy-like Protein"/>
    <property type="match status" value="1"/>
</dbReference>
<keyword evidence="3" id="KW-1185">Reference proteome</keyword>